<gene>
    <name evidence="2" type="ORF">O181_071433</name>
</gene>
<reference evidence="2" key="1">
    <citation type="submission" date="2021-03" db="EMBL/GenBank/DDBJ databases">
        <title>Draft genome sequence of rust myrtle Austropuccinia psidii MF-1, a brazilian biotype.</title>
        <authorList>
            <person name="Quecine M.C."/>
            <person name="Pachon D.M.R."/>
            <person name="Bonatelli M.L."/>
            <person name="Correr F.H."/>
            <person name="Franceschini L.M."/>
            <person name="Leite T.F."/>
            <person name="Margarido G.R.A."/>
            <person name="Almeida C.A."/>
            <person name="Ferrarezi J.A."/>
            <person name="Labate C.A."/>
        </authorList>
    </citation>
    <scope>NUCLEOTIDE SEQUENCE</scope>
    <source>
        <strain evidence="2">MF-1</strain>
    </source>
</reference>
<name>A0A9Q3F5K2_9BASI</name>
<dbReference type="AlphaFoldDB" id="A0A9Q3F5K2"/>
<organism evidence="2 3">
    <name type="scientific">Austropuccinia psidii MF-1</name>
    <dbReference type="NCBI Taxonomy" id="1389203"/>
    <lineage>
        <taxon>Eukaryota</taxon>
        <taxon>Fungi</taxon>
        <taxon>Dikarya</taxon>
        <taxon>Basidiomycota</taxon>
        <taxon>Pucciniomycotina</taxon>
        <taxon>Pucciniomycetes</taxon>
        <taxon>Pucciniales</taxon>
        <taxon>Sphaerophragmiaceae</taxon>
        <taxon>Austropuccinia</taxon>
    </lineage>
</organism>
<dbReference type="EMBL" id="AVOT02037085">
    <property type="protein sequence ID" value="MBW0531718.1"/>
    <property type="molecule type" value="Genomic_DNA"/>
</dbReference>
<evidence type="ECO:0000313" key="2">
    <source>
        <dbReference type="EMBL" id="MBW0531718.1"/>
    </source>
</evidence>
<accession>A0A9Q3F5K2</accession>
<dbReference type="OrthoDB" id="2505280at2759"/>
<feature type="domain" description="Retrotransposon gag" evidence="1">
    <location>
        <begin position="100"/>
        <end position="166"/>
    </location>
</feature>
<evidence type="ECO:0000259" key="1">
    <source>
        <dbReference type="Pfam" id="PF03732"/>
    </source>
</evidence>
<protein>
    <recommendedName>
        <fullName evidence="1">Retrotransposon gag domain-containing protein</fullName>
    </recommendedName>
</protein>
<dbReference type="Pfam" id="PF03732">
    <property type="entry name" value="Retrotrans_gag"/>
    <property type="match status" value="1"/>
</dbReference>
<dbReference type="Proteomes" id="UP000765509">
    <property type="component" value="Unassembled WGS sequence"/>
</dbReference>
<feature type="non-terminal residue" evidence="2">
    <location>
        <position position="1"/>
    </location>
</feature>
<keyword evidence="3" id="KW-1185">Reference proteome</keyword>
<sequence length="376" mass="41851">EPCDITNLCFTGNPTELGPFLYAINDYLPSIAGQFVSEQHKINWVAQHFCYDPLRAATAHTQPPSYNWWLSLLKENALVQGLPLESNFLSSNPYVLLCLISLESFLEKLADNFSNRFAKDNMRKALFSCKQGDRSVGEYNAQFSSLAGSVDLSNESHCDLCRKGLNYKILDIAYRWDDFLLVENLEAIQQNQHHVASHHHIAPFQQHPSRIFQKPIQPVVLPDRTSPMDLDAVSSATAPTPYFRWLCFTRGVCFDCLQPYTPAHRIGPNRTCPNPKATAKEQSVFLNSLAKALAVIDSDTASGVVTNANRELVQELNAIDNDPSPQASNAPLGISSLSLEDEKSLSFLALQEAWESHTTDEPVNLAAVKVNFVDPS</sequence>
<evidence type="ECO:0000313" key="3">
    <source>
        <dbReference type="Proteomes" id="UP000765509"/>
    </source>
</evidence>
<proteinExistence type="predicted"/>
<dbReference type="InterPro" id="IPR005162">
    <property type="entry name" value="Retrotrans_gag_dom"/>
</dbReference>
<comment type="caution">
    <text evidence="2">The sequence shown here is derived from an EMBL/GenBank/DDBJ whole genome shotgun (WGS) entry which is preliminary data.</text>
</comment>